<organism evidence="2 3">
    <name type="scientific">Melipona bicolor</name>
    <dbReference type="NCBI Taxonomy" id="60889"/>
    <lineage>
        <taxon>Eukaryota</taxon>
        <taxon>Metazoa</taxon>
        <taxon>Ecdysozoa</taxon>
        <taxon>Arthropoda</taxon>
        <taxon>Hexapoda</taxon>
        <taxon>Insecta</taxon>
        <taxon>Pterygota</taxon>
        <taxon>Neoptera</taxon>
        <taxon>Endopterygota</taxon>
        <taxon>Hymenoptera</taxon>
        <taxon>Apocrita</taxon>
        <taxon>Aculeata</taxon>
        <taxon>Apoidea</taxon>
        <taxon>Anthophila</taxon>
        <taxon>Apidae</taxon>
        <taxon>Melipona</taxon>
    </lineage>
</organism>
<accession>A0AA40KXY7</accession>
<sequence>MLVCVEKSDFSRTTDFPEWSENVGHFFEHVLTWWFAVYAGLCFMQTLYASDCERHRNALKSSAPMGILFRSQNNESGFNLKFQEGQELRFLYWVLQAGGTF</sequence>
<evidence type="ECO:0000313" key="2">
    <source>
        <dbReference type="EMBL" id="KAK1136637.1"/>
    </source>
</evidence>
<dbReference type="AlphaFoldDB" id="A0AA40KXY7"/>
<protein>
    <submittedName>
        <fullName evidence="2">Uncharacterized protein</fullName>
    </submittedName>
</protein>
<comment type="caution">
    <text evidence="2">The sequence shown here is derived from an EMBL/GenBank/DDBJ whole genome shotgun (WGS) entry which is preliminary data.</text>
</comment>
<reference evidence="2" key="1">
    <citation type="submission" date="2021-10" db="EMBL/GenBank/DDBJ databases">
        <title>Melipona bicolor Genome sequencing and assembly.</title>
        <authorList>
            <person name="Araujo N.S."/>
            <person name="Arias M.C."/>
        </authorList>
    </citation>
    <scope>NUCLEOTIDE SEQUENCE</scope>
    <source>
        <strain evidence="2">USP_2M_L1-L4_2017</strain>
        <tissue evidence="2">Whole body</tissue>
    </source>
</reference>
<name>A0AA40KXY7_9HYME</name>
<gene>
    <name evidence="2" type="ORF">K0M31_001182</name>
</gene>
<keyword evidence="1" id="KW-1133">Transmembrane helix</keyword>
<keyword evidence="1" id="KW-0472">Membrane</keyword>
<dbReference type="EMBL" id="JAHYIQ010000001">
    <property type="protein sequence ID" value="KAK1136637.1"/>
    <property type="molecule type" value="Genomic_DNA"/>
</dbReference>
<keyword evidence="1" id="KW-0812">Transmembrane</keyword>
<proteinExistence type="predicted"/>
<feature type="transmembrane region" description="Helical" evidence="1">
    <location>
        <begin position="31"/>
        <end position="50"/>
    </location>
</feature>
<dbReference type="Proteomes" id="UP001177670">
    <property type="component" value="Unassembled WGS sequence"/>
</dbReference>
<evidence type="ECO:0000313" key="3">
    <source>
        <dbReference type="Proteomes" id="UP001177670"/>
    </source>
</evidence>
<keyword evidence="3" id="KW-1185">Reference proteome</keyword>
<evidence type="ECO:0000256" key="1">
    <source>
        <dbReference type="SAM" id="Phobius"/>
    </source>
</evidence>